<evidence type="ECO:0008006" key="4">
    <source>
        <dbReference type="Google" id="ProtNLM"/>
    </source>
</evidence>
<proteinExistence type="predicted"/>
<keyword evidence="1" id="KW-0812">Transmembrane</keyword>
<protein>
    <recommendedName>
        <fullName evidence="4">PAP2 family protein</fullName>
    </recommendedName>
</protein>
<sequence length="205" mass="23637">MKKLFVLFSYAFNPLLIPVYVTLFYFMITMNYFYKHEIYLVFIQVLILTMLLPISLFYLLRSLGLIRTKMLIDRRERKLPLAFYAILLLVLIKHSFSVLVIPELYYYFLGSLISILIALVLLLFNQKISLHVMGVSSLTVFVISISAYYHVSFLYSIAFLILSSGIVASSRLQAKEHSLSGVFLGSIVGVLPQVLLWFVWLIPAF</sequence>
<accession>A0A345HA73</accession>
<keyword evidence="3" id="KW-1185">Reference proteome</keyword>
<keyword evidence="1" id="KW-1133">Transmembrane helix</keyword>
<dbReference type="OrthoDB" id="9786064at2"/>
<dbReference type="Proteomes" id="UP000253951">
    <property type="component" value="Chromosome"/>
</dbReference>
<gene>
    <name evidence="2" type="ORF">DVK85_04245</name>
</gene>
<dbReference type="EMBL" id="CP031188">
    <property type="protein sequence ID" value="AXG73483.1"/>
    <property type="molecule type" value="Genomic_DNA"/>
</dbReference>
<feature type="transmembrane region" description="Helical" evidence="1">
    <location>
        <begin position="182"/>
        <end position="202"/>
    </location>
</feature>
<feature type="transmembrane region" description="Helical" evidence="1">
    <location>
        <begin position="38"/>
        <end position="60"/>
    </location>
</feature>
<keyword evidence="1" id="KW-0472">Membrane</keyword>
<dbReference type="AlphaFoldDB" id="A0A345HA73"/>
<feature type="transmembrane region" description="Helical" evidence="1">
    <location>
        <begin position="105"/>
        <end position="123"/>
    </location>
</feature>
<organism evidence="2 3">
    <name type="scientific">Flavobacterium arcticum</name>
    <dbReference type="NCBI Taxonomy" id="1784713"/>
    <lineage>
        <taxon>Bacteria</taxon>
        <taxon>Pseudomonadati</taxon>
        <taxon>Bacteroidota</taxon>
        <taxon>Flavobacteriia</taxon>
        <taxon>Flavobacteriales</taxon>
        <taxon>Flavobacteriaceae</taxon>
        <taxon>Flavobacterium</taxon>
    </lineage>
</organism>
<name>A0A345HA73_9FLAO</name>
<reference evidence="2 3" key="1">
    <citation type="submission" date="2018-07" db="EMBL/GenBank/DDBJ databases">
        <title>Complete genome sequence of Flavobacterium arcticum type strain SM1502T.</title>
        <authorList>
            <person name="Li Y."/>
            <person name="Li D.-D."/>
        </authorList>
    </citation>
    <scope>NUCLEOTIDE SEQUENCE [LARGE SCALE GENOMIC DNA]</scope>
    <source>
        <strain evidence="2 3">SM1502</strain>
    </source>
</reference>
<dbReference type="KEGG" id="fat:DVK85_04245"/>
<feature type="transmembrane region" description="Helical" evidence="1">
    <location>
        <begin position="81"/>
        <end position="99"/>
    </location>
</feature>
<feature type="transmembrane region" description="Helical" evidence="1">
    <location>
        <begin position="7"/>
        <end position="26"/>
    </location>
</feature>
<evidence type="ECO:0000256" key="1">
    <source>
        <dbReference type="SAM" id="Phobius"/>
    </source>
</evidence>
<dbReference type="RefSeq" id="WP_114677244.1">
    <property type="nucleotide sequence ID" value="NZ_CP031188.1"/>
</dbReference>
<evidence type="ECO:0000313" key="2">
    <source>
        <dbReference type="EMBL" id="AXG73483.1"/>
    </source>
</evidence>
<evidence type="ECO:0000313" key="3">
    <source>
        <dbReference type="Proteomes" id="UP000253951"/>
    </source>
</evidence>